<keyword evidence="8" id="KW-1003">Cell membrane</keyword>
<evidence type="ECO:0000256" key="16">
    <source>
        <dbReference type="ARBA" id="ARBA00023209"/>
    </source>
</evidence>
<evidence type="ECO:0000256" key="13">
    <source>
        <dbReference type="ARBA" id="ARBA00022989"/>
    </source>
</evidence>
<comment type="subcellular location">
    <subcellularLocation>
        <location evidence="2">Cell membrane</location>
        <topology evidence="2">Multi-pass membrane protein</topology>
    </subcellularLocation>
</comment>
<evidence type="ECO:0000256" key="1">
    <source>
        <dbReference type="ARBA" id="ARBA00001698"/>
    </source>
</evidence>
<feature type="transmembrane region" description="Helical" evidence="19">
    <location>
        <begin position="153"/>
        <end position="174"/>
    </location>
</feature>
<feature type="transmembrane region" description="Helical" evidence="19">
    <location>
        <begin position="46"/>
        <end position="63"/>
    </location>
</feature>
<comment type="catalytic activity">
    <reaction evidence="1 18">
        <text>a 1,2-diacyl-sn-glycero-3-phosphate + CTP + H(+) = a CDP-1,2-diacyl-sn-glycerol + diphosphate</text>
        <dbReference type="Rhea" id="RHEA:16229"/>
        <dbReference type="ChEBI" id="CHEBI:15378"/>
        <dbReference type="ChEBI" id="CHEBI:33019"/>
        <dbReference type="ChEBI" id="CHEBI:37563"/>
        <dbReference type="ChEBI" id="CHEBI:58332"/>
        <dbReference type="ChEBI" id="CHEBI:58608"/>
        <dbReference type="EC" id="2.7.7.41"/>
    </reaction>
</comment>
<keyword evidence="14" id="KW-0443">Lipid metabolism</keyword>
<keyword evidence="15 19" id="KW-0472">Membrane</keyword>
<feature type="transmembrane region" description="Helical" evidence="19">
    <location>
        <begin position="194"/>
        <end position="213"/>
    </location>
</feature>
<dbReference type="GO" id="GO:0016779">
    <property type="term" value="F:nucleotidyltransferase activity"/>
    <property type="evidence" value="ECO:0007669"/>
    <property type="project" value="UniProtKB-KW"/>
</dbReference>
<evidence type="ECO:0000256" key="3">
    <source>
        <dbReference type="ARBA" id="ARBA00005119"/>
    </source>
</evidence>
<evidence type="ECO:0000256" key="12">
    <source>
        <dbReference type="ARBA" id="ARBA00022695"/>
    </source>
</evidence>
<dbReference type="Proteomes" id="UP001597391">
    <property type="component" value="Unassembled WGS sequence"/>
</dbReference>
<evidence type="ECO:0000256" key="5">
    <source>
        <dbReference type="ARBA" id="ARBA00010185"/>
    </source>
</evidence>
<feature type="transmembrane region" description="Helical" evidence="19">
    <location>
        <begin position="97"/>
        <end position="114"/>
    </location>
</feature>
<evidence type="ECO:0000313" key="20">
    <source>
        <dbReference type="EMBL" id="MFD2841134.1"/>
    </source>
</evidence>
<evidence type="ECO:0000256" key="14">
    <source>
        <dbReference type="ARBA" id="ARBA00023098"/>
    </source>
</evidence>
<dbReference type="Pfam" id="PF01148">
    <property type="entry name" value="CTP_transf_1"/>
    <property type="match status" value="1"/>
</dbReference>
<name>A0ABW5XJV3_9MICO</name>
<keyword evidence="10 18" id="KW-0808">Transferase</keyword>
<dbReference type="PANTHER" id="PTHR46382:SF1">
    <property type="entry name" value="PHOSPHATIDATE CYTIDYLYLTRANSFERASE"/>
    <property type="match status" value="1"/>
</dbReference>
<evidence type="ECO:0000256" key="10">
    <source>
        <dbReference type="ARBA" id="ARBA00022679"/>
    </source>
</evidence>
<reference evidence="21" key="1">
    <citation type="journal article" date="2019" name="Int. J. Syst. Evol. Microbiol.">
        <title>The Global Catalogue of Microorganisms (GCM) 10K type strain sequencing project: providing services to taxonomists for standard genome sequencing and annotation.</title>
        <authorList>
            <consortium name="The Broad Institute Genomics Platform"/>
            <consortium name="The Broad Institute Genome Sequencing Center for Infectious Disease"/>
            <person name="Wu L."/>
            <person name="Ma J."/>
        </authorList>
    </citation>
    <scope>NUCLEOTIDE SEQUENCE [LARGE SCALE GENOMIC DNA]</scope>
    <source>
        <strain evidence="21">KCTC 33576</strain>
    </source>
</reference>
<proteinExistence type="inferred from homology"/>
<keyword evidence="11 18" id="KW-0812">Transmembrane</keyword>
<keyword evidence="9" id="KW-0444">Lipid biosynthesis</keyword>
<keyword evidence="17" id="KW-1208">Phospholipid metabolism</keyword>
<evidence type="ECO:0000256" key="4">
    <source>
        <dbReference type="ARBA" id="ARBA00005189"/>
    </source>
</evidence>
<evidence type="ECO:0000256" key="18">
    <source>
        <dbReference type="RuleBase" id="RU003938"/>
    </source>
</evidence>
<comment type="similarity">
    <text evidence="5 18">Belongs to the CDS family.</text>
</comment>
<feature type="transmembrane region" description="Helical" evidence="19">
    <location>
        <begin position="21"/>
        <end position="40"/>
    </location>
</feature>
<accession>A0ABW5XJV3</accession>
<dbReference type="EMBL" id="JBHUOP010000004">
    <property type="protein sequence ID" value="MFD2841134.1"/>
    <property type="molecule type" value="Genomic_DNA"/>
</dbReference>
<evidence type="ECO:0000256" key="8">
    <source>
        <dbReference type="ARBA" id="ARBA00022475"/>
    </source>
</evidence>
<keyword evidence="16" id="KW-0594">Phospholipid biosynthesis</keyword>
<keyword evidence="12 18" id="KW-0548">Nucleotidyltransferase</keyword>
<feature type="transmembrane region" description="Helical" evidence="19">
    <location>
        <begin position="75"/>
        <end position="91"/>
    </location>
</feature>
<evidence type="ECO:0000313" key="21">
    <source>
        <dbReference type="Proteomes" id="UP001597391"/>
    </source>
</evidence>
<feature type="transmembrane region" description="Helical" evidence="19">
    <location>
        <begin position="126"/>
        <end position="147"/>
    </location>
</feature>
<protein>
    <recommendedName>
        <fullName evidence="7 18">Phosphatidate cytidylyltransferase</fullName>
        <ecNumber evidence="6 18">2.7.7.41</ecNumber>
    </recommendedName>
</protein>
<comment type="pathway">
    <text evidence="4">Lipid metabolism.</text>
</comment>
<evidence type="ECO:0000256" key="9">
    <source>
        <dbReference type="ARBA" id="ARBA00022516"/>
    </source>
</evidence>
<evidence type="ECO:0000256" key="11">
    <source>
        <dbReference type="ARBA" id="ARBA00022692"/>
    </source>
</evidence>
<organism evidence="20 21">
    <name type="scientific">Populibacterium corticicola</name>
    <dbReference type="NCBI Taxonomy" id="1812826"/>
    <lineage>
        <taxon>Bacteria</taxon>
        <taxon>Bacillati</taxon>
        <taxon>Actinomycetota</taxon>
        <taxon>Actinomycetes</taxon>
        <taxon>Micrococcales</taxon>
        <taxon>Jonesiaceae</taxon>
        <taxon>Populibacterium</taxon>
    </lineage>
</organism>
<feature type="transmembrane region" description="Helical" evidence="19">
    <location>
        <begin position="219"/>
        <end position="241"/>
    </location>
</feature>
<dbReference type="RefSeq" id="WP_377467056.1">
    <property type="nucleotide sequence ID" value="NZ_JBHUOP010000004.1"/>
</dbReference>
<dbReference type="PANTHER" id="PTHR46382">
    <property type="entry name" value="PHOSPHATIDATE CYTIDYLYLTRANSFERASE"/>
    <property type="match status" value="1"/>
</dbReference>
<comment type="caution">
    <text evidence="20">The sequence shown here is derived from an EMBL/GenBank/DDBJ whole genome shotgun (WGS) entry which is preliminary data.</text>
</comment>
<dbReference type="EC" id="2.7.7.41" evidence="6 18"/>
<evidence type="ECO:0000256" key="15">
    <source>
        <dbReference type="ARBA" id="ARBA00023136"/>
    </source>
</evidence>
<evidence type="ECO:0000256" key="7">
    <source>
        <dbReference type="ARBA" id="ARBA00019373"/>
    </source>
</evidence>
<comment type="pathway">
    <text evidence="3 18">Phospholipid metabolism; CDP-diacylglycerol biosynthesis; CDP-diacylglycerol from sn-glycerol 3-phosphate: step 3/3.</text>
</comment>
<keyword evidence="13 19" id="KW-1133">Transmembrane helix</keyword>
<dbReference type="PROSITE" id="PS01315">
    <property type="entry name" value="CDS"/>
    <property type="match status" value="1"/>
</dbReference>
<evidence type="ECO:0000256" key="19">
    <source>
        <dbReference type="SAM" id="Phobius"/>
    </source>
</evidence>
<sequence>MSQPDAASEVVASRATRTGRNLPVAITVAVVLLAAVASSLFYRKELFVGLAVIAVCLGLYELGKAFSVRDIRIPLLPVMVGTAGILISTYISGPEALMVSFALTVGAVVVWRVIDGGGIEAVRDSAAGLFAAAYLPLMGGFVMLMLAADDGPIQVAIFILLAVANDTGGFFAGVKFGRHPLAPTISPKKSWEGLAGSFALTMLVGVIGATFFLHMNPVVGVILGLITPITATVGDLAESLIKRDLGLKDMGTLLPGHGGVLDRLDSLLLTAPFVYLMFSSASGLPV</sequence>
<keyword evidence="21" id="KW-1185">Reference proteome</keyword>
<dbReference type="InterPro" id="IPR000374">
    <property type="entry name" value="PC_trans"/>
</dbReference>
<evidence type="ECO:0000256" key="2">
    <source>
        <dbReference type="ARBA" id="ARBA00004651"/>
    </source>
</evidence>
<gene>
    <name evidence="20" type="ORF">ACFSYH_11235</name>
</gene>
<evidence type="ECO:0000256" key="17">
    <source>
        <dbReference type="ARBA" id="ARBA00023264"/>
    </source>
</evidence>
<evidence type="ECO:0000256" key="6">
    <source>
        <dbReference type="ARBA" id="ARBA00012487"/>
    </source>
</evidence>